<dbReference type="EMBL" id="QJSX01000005">
    <property type="protein sequence ID" value="PYE54633.1"/>
    <property type="molecule type" value="Genomic_DNA"/>
</dbReference>
<evidence type="ECO:0000256" key="3">
    <source>
        <dbReference type="ARBA" id="ARBA00013151"/>
    </source>
</evidence>
<evidence type="ECO:0000256" key="8">
    <source>
        <dbReference type="RuleBase" id="RU004155"/>
    </source>
</evidence>
<accession>A0A318S6W3</accession>
<feature type="active site" description="Schiff-base intermediate with substrate" evidence="7">
    <location>
        <position position="128"/>
    </location>
</feature>
<dbReference type="GO" id="GO:0005737">
    <property type="term" value="C:cytoplasm"/>
    <property type="evidence" value="ECO:0007669"/>
    <property type="project" value="UniProtKB-SubCell"/>
</dbReference>
<dbReference type="PANTHER" id="PTHR10683:SF18">
    <property type="entry name" value="TRANSALDOLASE"/>
    <property type="match status" value="1"/>
</dbReference>
<dbReference type="UniPathway" id="UPA00115">
    <property type="reaction ID" value="UER00414"/>
</dbReference>
<organism evidence="9 10">
    <name type="scientific">Deinococcus yavapaiensis KR-236</name>
    <dbReference type="NCBI Taxonomy" id="694435"/>
    <lineage>
        <taxon>Bacteria</taxon>
        <taxon>Thermotogati</taxon>
        <taxon>Deinococcota</taxon>
        <taxon>Deinococci</taxon>
        <taxon>Deinococcales</taxon>
        <taxon>Deinococcaceae</taxon>
        <taxon>Deinococcus</taxon>
    </lineage>
</organism>
<gene>
    <name evidence="7" type="primary">tal</name>
    <name evidence="9" type="ORF">DES52_105273</name>
</gene>
<dbReference type="AlphaFoldDB" id="A0A318S6W3"/>
<comment type="function">
    <text evidence="7 8">Transaldolase is important for the balance of metabolites in the pentose-phosphate pathway.</text>
</comment>
<dbReference type="FunFam" id="3.20.20.70:FF:000131">
    <property type="entry name" value="Transaldolase"/>
    <property type="match status" value="1"/>
</dbReference>
<dbReference type="GO" id="GO:0004801">
    <property type="term" value="F:transaldolase activity"/>
    <property type="evidence" value="ECO:0007669"/>
    <property type="project" value="UniProtKB-UniRule"/>
</dbReference>
<dbReference type="PANTHER" id="PTHR10683">
    <property type="entry name" value="TRANSALDOLASE"/>
    <property type="match status" value="1"/>
</dbReference>
<comment type="pathway">
    <text evidence="1 7 8">Carbohydrate degradation; pentose phosphate pathway; D-glyceraldehyde 3-phosphate and beta-D-fructose 6-phosphate from D-ribose 5-phosphate and D-xylulose 5-phosphate (non-oxidative stage): step 2/3.</text>
</comment>
<comment type="catalytic activity">
    <reaction evidence="7 8">
        <text>D-sedoheptulose 7-phosphate + D-glyceraldehyde 3-phosphate = D-erythrose 4-phosphate + beta-D-fructose 6-phosphate</text>
        <dbReference type="Rhea" id="RHEA:17053"/>
        <dbReference type="ChEBI" id="CHEBI:16897"/>
        <dbReference type="ChEBI" id="CHEBI:57483"/>
        <dbReference type="ChEBI" id="CHEBI:57634"/>
        <dbReference type="ChEBI" id="CHEBI:59776"/>
        <dbReference type="EC" id="2.2.1.2"/>
    </reaction>
</comment>
<dbReference type="Pfam" id="PF00923">
    <property type="entry name" value="TAL_FSA"/>
    <property type="match status" value="1"/>
</dbReference>
<evidence type="ECO:0000313" key="9">
    <source>
        <dbReference type="EMBL" id="PYE54633.1"/>
    </source>
</evidence>
<dbReference type="InterPro" id="IPR013785">
    <property type="entry name" value="Aldolase_TIM"/>
</dbReference>
<evidence type="ECO:0000313" key="10">
    <source>
        <dbReference type="Proteomes" id="UP000248326"/>
    </source>
</evidence>
<dbReference type="OrthoDB" id="9807051at2"/>
<keyword evidence="10" id="KW-1185">Reference proteome</keyword>
<dbReference type="RefSeq" id="WP_110886388.1">
    <property type="nucleotide sequence ID" value="NZ_QJSX01000005.1"/>
</dbReference>
<dbReference type="SUPFAM" id="SSF51569">
    <property type="entry name" value="Aldolase"/>
    <property type="match status" value="1"/>
</dbReference>
<reference evidence="9 10" key="1">
    <citation type="submission" date="2018-06" db="EMBL/GenBank/DDBJ databases">
        <title>Genomic Encyclopedia of Type Strains, Phase IV (KMG-IV): sequencing the most valuable type-strain genomes for metagenomic binning, comparative biology and taxonomic classification.</title>
        <authorList>
            <person name="Goeker M."/>
        </authorList>
    </citation>
    <scope>NUCLEOTIDE SEQUENCE [LARGE SCALE GENOMIC DNA]</scope>
    <source>
        <strain evidence="9 10">DSM 18048</strain>
    </source>
</reference>
<dbReference type="GO" id="GO:0005975">
    <property type="term" value="P:carbohydrate metabolic process"/>
    <property type="evidence" value="ECO:0007669"/>
    <property type="project" value="InterPro"/>
</dbReference>
<name>A0A318S6W3_9DEIO</name>
<dbReference type="EC" id="2.2.1.2" evidence="3 7"/>
<dbReference type="PROSITE" id="PS00958">
    <property type="entry name" value="TRANSALDOLASE_2"/>
    <property type="match status" value="1"/>
</dbReference>
<dbReference type="PROSITE" id="PS01054">
    <property type="entry name" value="TRANSALDOLASE_1"/>
    <property type="match status" value="1"/>
</dbReference>
<dbReference type="Proteomes" id="UP000248326">
    <property type="component" value="Unassembled WGS sequence"/>
</dbReference>
<dbReference type="HAMAP" id="MF_00492">
    <property type="entry name" value="Transaldolase_1"/>
    <property type="match status" value="1"/>
</dbReference>
<keyword evidence="6 7" id="KW-0704">Schiff base</keyword>
<evidence type="ECO:0000256" key="4">
    <source>
        <dbReference type="ARBA" id="ARBA00022679"/>
    </source>
</evidence>
<dbReference type="NCBIfam" id="TIGR00874">
    <property type="entry name" value="talAB"/>
    <property type="match status" value="1"/>
</dbReference>
<proteinExistence type="inferred from homology"/>
<keyword evidence="7" id="KW-0963">Cytoplasm</keyword>
<dbReference type="InterPro" id="IPR004730">
    <property type="entry name" value="Transaldolase_1"/>
</dbReference>
<dbReference type="GO" id="GO:0006098">
    <property type="term" value="P:pentose-phosphate shunt"/>
    <property type="evidence" value="ECO:0007669"/>
    <property type="project" value="UniProtKB-UniRule"/>
</dbReference>
<keyword evidence="5 7" id="KW-0570">Pentose shunt</keyword>
<evidence type="ECO:0000256" key="2">
    <source>
        <dbReference type="ARBA" id="ARBA00008012"/>
    </source>
</evidence>
<dbReference type="Gene3D" id="3.20.20.70">
    <property type="entry name" value="Aldolase class I"/>
    <property type="match status" value="1"/>
</dbReference>
<dbReference type="InterPro" id="IPR001585">
    <property type="entry name" value="TAL/FSA"/>
</dbReference>
<evidence type="ECO:0000256" key="5">
    <source>
        <dbReference type="ARBA" id="ARBA00023126"/>
    </source>
</evidence>
<comment type="similarity">
    <text evidence="2 7 8">Belongs to the transaldolase family. Type 1 subfamily.</text>
</comment>
<protein>
    <recommendedName>
        <fullName evidence="3 7">Transaldolase</fullName>
        <ecNumber evidence="3 7">2.2.1.2</ecNumber>
    </recommendedName>
</protein>
<dbReference type="CDD" id="cd00957">
    <property type="entry name" value="Transaldolase_TalAB"/>
    <property type="match status" value="1"/>
</dbReference>
<keyword evidence="4 7" id="KW-0808">Transferase</keyword>
<comment type="caution">
    <text evidence="9">The sequence shown here is derived from an EMBL/GenBank/DDBJ whole genome shotgun (WGS) entry which is preliminary data.</text>
</comment>
<evidence type="ECO:0000256" key="7">
    <source>
        <dbReference type="HAMAP-Rule" id="MF_00492"/>
    </source>
</evidence>
<evidence type="ECO:0000256" key="1">
    <source>
        <dbReference type="ARBA" id="ARBA00004857"/>
    </source>
</evidence>
<comment type="subcellular location">
    <subcellularLocation>
        <location evidence="7">Cytoplasm</location>
    </subcellularLocation>
</comment>
<dbReference type="InterPro" id="IPR018225">
    <property type="entry name" value="Transaldolase_AS"/>
</dbReference>
<sequence>MTSKLEQLRAFTVVVADTGDLTAIEKFRPRDCTTNPSLILKAAQQPESAGLVREVIERGARDGDSVERILDRLAVRFGTELTKLVPGYVSTEVDARLSFDTQAMVDKARSLIALYEEHGVGRDRVLIKLAATWEGVRAAEVLEGEGIHCNLTLVFSLEQAVAAAQAGAFLISPFVGRITDWYKKAEGKDSYPVEEDPGVQSVRRIYAHFKEQGYPTVVMGASFRTAAQVEALAGCDRLTVSPALLAELDGDQGTLVRQLTPSDAEGDKEAPLGEAAFRWSLIENQMAGEKLNEGIRAFHQDYLKLKHTVEEHLAKVGTNAVPAD</sequence>
<evidence type="ECO:0000256" key="6">
    <source>
        <dbReference type="ARBA" id="ARBA00023270"/>
    </source>
</evidence>